<proteinExistence type="predicted"/>
<dbReference type="Gene3D" id="3.40.50.300">
    <property type="entry name" value="P-loop containing nucleotide triphosphate hydrolases"/>
    <property type="match status" value="1"/>
</dbReference>
<dbReference type="GeneID" id="14870869"/>
<organism evidence="1 2">
    <name type="scientific">Cavenderia fasciculata</name>
    <name type="common">Slime mold</name>
    <name type="synonym">Dictyostelium fasciculatum</name>
    <dbReference type="NCBI Taxonomy" id="261658"/>
    <lineage>
        <taxon>Eukaryota</taxon>
        <taxon>Amoebozoa</taxon>
        <taxon>Evosea</taxon>
        <taxon>Eumycetozoa</taxon>
        <taxon>Dictyostelia</taxon>
        <taxon>Acytosteliales</taxon>
        <taxon>Cavenderiaceae</taxon>
        <taxon>Cavenderia</taxon>
    </lineage>
</organism>
<protein>
    <submittedName>
        <fullName evidence="1">Uncharacterized protein</fullName>
    </submittedName>
</protein>
<dbReference type="InterPro" id="IPR006758">
    <property type="entry name" value="A32L"/>
</dbReference>
<dbReference type="Proteomes" id="UP000007797">
    <property type="component" value="Unassembled WGS sequence"/>
</dbReference>
<evidence type="ECO:0000313" key="1">
    <source>
        <dbReference type="EMBL" id="EGG18912.1"/>
    </source>
</evidence>
<dbReference type="AlphaFoldDB" id="F4PZZ8"/>
<accession>F4PZZ8</accession>
<name>F4PZZ8_CACFS</name>
<dbReference type="KEGG" id="dfa:DFA_02651"/>
<dbReference type="OMA" id="ICAPKNS"/>
<dbReference type="Pfam" id="PF04665">
    <property type="entry name" value="Pox_A32"/>
    <property type="match status" value="1"/>
</dbReference>
<keyword evidence="2" id="KW-1185">Reference proteome</keyword>
<dbReference type="EMBL" id="GL883017">
    <property type="protein sequence ID" value="EGG18912.1"/>
    <property type="molecule type" value="Genomic_DNA"/>
</dbReference>
<dbReference type="RefSeq" id="XP_004357374.1">
    <property type="nucleotide sequence ID" value="XM_004357318.1"/>
</dbReference>
<dbReference type="OrthoDB" id="22296at2759"/>
<dbReference type="InterPro" id="IPR027417">
    <property type="entry name" value="P-loop_NTPase"/>
</dbReference>
<evidence type="ECO:0000313" key="2">
    <source>
        <dbReference type="Proteomes" id="UP000007797"/>
    </source>
</evidence>
<gene>
    <name evidence="1" type="ORF">DFA_02651</name>
</gene>
<sequence length="200" mass="23373">MIKLTKINNVIVEPIKLPQPPKNVKGSELFNQLNANILLEIQKDLDKRGITFMAFTSIYDDKANVLEAFIQSLQVKPKENKVAPDYLIIFDDLSNELKDQSITKLMKIQRHFSTKIIISTQSWKDTSSHIRKGNLDYVLLFKNIPTETLKIIYEELSLTIPLKLFLEIYSFATKEKYHFLYTSRNGDYRKDFNLQLEIKI</sequence>
<reference evidence="2" key="1">
    <citation type="journal article" date="2011" name="Genome Res.">
        <title>Phylogeny-wide analysis of social amoeba genomes highlights ancient origins for complex intercellular communication.</title>
        <authorList>
            <person name="Heidel A.J."/>
            <person name="Lawal H.M."/>
            <person name="Felder M."/>
            <person name="Schilde C."/>
            <person name="Helps N.R."/>
            <person name="Tunggal B."/>
            <person name="Rivero F."/>
            <person name="John U."/>
            <person name="Schleicher M."/>
            <person name="Eichinger L."/>
            <person name="Platzer M."/>
            <person name="Noegel A.A."/>
            <person name="Schaap P."/>
            <person name="Gloeckner G."/>
        </authorList>
    </citation>
    <scope>NUCLEOTIDE SEQUENCE [LARGE SCALE GENOMIC DNA]</scope>
    <source>
        <strain evidence="2">SH3</strain>
    </source>
</reference>